<comment type="cofactor">
    <cofactor evidence="6">
        <name>FAD</name>
        <dbReference type="ChEBI" id="CHEBI:57692"/>
    </cofactor>
    <text evidence="6">Binds 1 FAD per subunit.</text>
</comment>
<keyword evidence="3 6" id="KW-0521">NADP</keyword>
<organism evidence="8 9">
    <name type="scientific">Rhodococcus rhodochrous</name>
    <dbReference type="NCBI Taxonomy" id="1829"/>
    <lineage>
        <taxon>Bacteria</taxon>
        <taxon>Bacillati</taxon>
        <taxon>Actinomycetota</taxon>
        <taxon>Actinomycetes</taxon>
        <taxon>Mycobacteriales</taxon>
        <taxon>Nocardiaceae</taxon>
        <taxon>Rhodococcus</taxon>
    </lineage>
</organism>
<dbReference type="PRINTS" id="PR00368">
    <property type="entry name" value="FADPNR"/>
</dbReference>
<accession>A0AAW4XE48</accession>
<feature type="binding site" evidence="6">
    <location>
        <position position="54"/>
    </location>
    <ligand>
        <name>FAD</name>
        <dbReference type="ChEBI" id="CHEBI:57692"/>
    </ligand>
</feature>
<comment type="caution">
    <text evidence="6">Lacks conserved residue(s) required for the propagation of feature annotation.</text>
</comment>
<comment type="similarity">
    <text evidence="6">Belongs to the ferredoxin--NADP reductase type 2 family.</text>
</comment>
<dbReference type="HAMAP" id="MF_01685">
    <property type="entry name" value="FENR2"/>
    <property type="match status" value="1"/>
</dbReference>
<feature type="binding site" evidence="6">
    <location>
        <position position="133"/>
    </location>
    <ligand>
        <name>FAD</name>
        <dbReference type="ChEBI" id="CHEBI:57692"/>
    </ligand>
</feature>
<dbReference type="RefSeq" id="WP_159417008.1">
    <property type="nucleotide sequence ID" value="NZ_CP027557.1"/>
</dbReference>
<reference evidence="8" key="1">
    <citation type="submission" date="2021-11" db="EMBL/GenBank/DDBJ databases">
        <title>Development of a sustainable strategy for remediation of hydrocarbon-contaminated territories based on the waste exchange concept.</title>
        <authorList>
            <person name="Elkin A."/>
        </authorList>
    </citation>
    <scope>NUCLEOTIDE SEQUENCE</scope>
    <source>
        <strain evidence="8">IEGM 757</strain>
    </source>
</reference>
<dbReference type="SUPFAM" id="SSF51905">
    <property type="entry name" value="FAD/NAD(P)-binding domain"/>
    <property type="match status" value="1"/>
</dbReference>
<dbReference type="EMBL" id="JAJNCO010000004">
    <property type="protein sequence ID" value="MCD2111322.1"/>
    <property type="molecule type" value="Genomic_DNA"/>
</dbReference>
<evidence type="ECO:0000256" key="4">
    <source>
        <dbReference type="ARBA" id="ARBA00023002"/>
    </source>
</evidence>
<evidence type="ECO:0000259" key="7">
    <source>
        <dbReference type="Pfam" id="PF07992"/>
    </source>
</evidence>
<dbReference type="Gene3D" id="3.50.50.60">
    <property type="entry name" value="FAD/NAD(P)-binding domain"/>
    <property type="match status" value="2"/>
</dbReference>
<dbReference type="AlphaFoldDB" id="A0AAW4XE48"/>
<dbReference type="GO" id="GO:0050661">
    <property type="term" value="F:NADP binding"/>
    <property type="evidence" value="ECO:0007669"/>
    <property type="project" value="UniProtKB-UniRule"/>
</dbReference>
<dbReference type="Proteomes" id="UP001198630">
    <property type="component" value="Unassembled WGS sequence"/>
</dbReference>
<dbReference type="InterPro" id="IPR022890">
    <property type="entry name" value="Fd--NADP_Rdtase_type_2"/>
</dbReference>
<evidence type="ECO:0000256" key="2">
    <source>
        <dbReference type="ARBA" id="ARBA00022827"/>
    </source>
</evidence>
<dbReference type="GO" id="GO:0004324">
    <property type="term" value="F:ferredoxin-NADP+ reductase activity"/>
    <property type="evidence" value="ECO:0007669"/>
    <property type="project" value="UniProtKB-UniRule"/>
</dbReference>
<feature type="binding site" evidence="6">
    <location>
        <position position="291"/>
    </location>
    <ligand>
        <name>FAD</name>
        <dbReference type="ChEBI" id="CHEBI:57692"/>
    </ligand>
</feature>
<dbReference type="InterPro" id="IPR050097">
    <property type="entry name" value="Ferredoxin-NADP_redctase_2"/>
</dbReference>
<comment type="subunit">
    <text evidence="6">Homodimer.</text>
</comment>
<comment type="caution">
    <text evidence="8">The sequence shown here is derived from an EMBL/GenBank/DDBJ whole genome shotgun (WGS) entry which is preliminary data.</text>
</comment>
<protein>
    <recommendedName>
        <fullName evidence="6">Ferredoxin--NADP reductase</fullName>
        <shortName evidence="6">FNR</shortName>
        <shortName evidence="6">Fd-NADP(+) reductase</shortName>
        <ecNumber evidence="6">1.18.1.2</ecNumber>
    </recommendedName>
</protein>
<feature type="binding site" evidence="6">
    <location>
        <position position="99"/>
    </location>
    <ligand>
        <name>FAD</name>
        <dbReference type="ChEBI" id="CHEBI:57692"/>
    </ligand>
</feature>
<evidence type="ECO:0000313" key="8">
    <source>
        <dbReference type="EMBL" id="MCD2111322.1"/>
    </source>
</evidence>
<evidence type="ECO:0000313" key="9">
    <source>
        <dbReference type="Proteomes" id="UP001198630"/>
    </source>
</evidence>
<dbReference type="PANTHER" id="PTHR48105">
    <property type="entry name" value="THIOREDOXIN REDUCTASE 1-RELATED-RELATED"/>
    <property type="match status" value="1"/>
</dbReference>
<keyword evidence="1 6" id="KW-0285">Flavoprotein</keyword>
<keyword evidence="4 6" id="KW-0560">Oxidoreductase</keyword>
<dbReference type="GO" id="GO:0004791">
    <property type="term" value="F:thioredoxin-disulfide reductase (NADPH) activity"/>
    <property type="evidence" value="ECO:0007669"/>
    <property type="project" value="UniProtKB-EC"/>
</dbReference>
<dbReference type="InterPro" id="IPR023753">
    <property type="entry name" value="FAD/NAD-binding_dom"/>
</dbReference>
<comment type="catalytic activity">
    <reaction evidence="6">
        <text>2 reduced [2Fe-2S]-[ferredoxin] + NADP(+) + H(+) = 2 oxidized [2Fe-2S]-[ferredoxin] + NADPH</text>
        <dbReference type="Rhea" id="RHEA:20125"/>
        <dbReference type="Rhea" id="RHEA-COMP:10000"/>
        <dbReference type="Rhea" id="RHEA-COMP:10001"/>
        <dbReference type="ChEBI" id="CHEBI:15378"/>
        <dbReference type="ChEBI" id="CHEBI:33737"/>
        <dbReference type="ChEBI" id="CHEBI:33738"/>
        <dbReference type="ChEBI" id="CHEBI:57783"/>
        <dbReference type="ChEBI" id="CHEBI:58349"/>
        <dbReference type="EC" id="1.18.1.2"/>
    </reaction>
</comment>
<dbReference type="InterPro" id="IPR036188">
    <property type="entry name" value="FAD/NAD-bd_sf"/>
</dbReference>
<keyword evidence="2 6" id="KW-0274">FAD</keyword>
<evidence type="ECO:0000256" key="1">
    <source>
        <dbReference type="ARBA" id="ARBA00022630"/>
    </source>
</evidence>
<evidence type="ECO:0000256" key="3">
    <source>
        <dbReference type="ARBA" id="ARBA00022857"/>
    </source>
</evidence>
<dbReference type="EC" id="1.18.1.2" evidence="6"/>
<feature type="binding site" evidence="6">
    <location>
        <position position="46"/>
    </location>
    <ligand>
        <name>FAD</name>
        <dbReference type="ChEBI" id="CHEBI:57692"/>
    </ligand>
</feature>
<name>A0AAW4XE48_RHORH</name>
<feature type="domain" description="FAD/NAD(P)-binding" evidence="7">
    <location>
        <begin position="18"/>
        <end position="298"/>
    </location>
</feature>
<feature type="binding site" evidence="6">
    <location>
        <position position="59"/>
    </location>
    <ligand>
        <name>FAD</name>
        <dbReference type="ChEBI" id="CHEBI:57692"/>
    </ligand>
</feature>
<gene>
    <name evidence="8" type="ORF">LQ384_09450</name>
</gene>
<dbReference type="GO" id="GO:0050660">
    <property type="term" value="F:flavin adenine dinucleotide binding"/>
    <property type="evidence" value="ECO:0007669"/>
    <property type="project" value="UniProtKB-UniRule"/>
</dbReference>
<sequence length="334" mass="35216">MTDPAHTVGATANTTVTDLLVVGAGPAGLYATYYAGFRGMSVALVDSLPEVGGQVAAMYPEKPIYDIAGFPSVKGRELVERLRAQAMSAEPVLLLGHTATTLEHVDDGIVVTTDLGHRIEAKALLLTGGVGSFIPRELPVGSDYLGRGLRYFVPRPDDLAGEDVVVVGGGDSAIDWALSLEPVAASVTLVHRRPVFRAHERSVATLQKSSVRILTPHEVVAIGGEERIDSVTVRERGADPITLSAGSVVAALGFIADLGPLDTWGLAQERRRILVDRHQQTSLPRVYSAGDISEYPGKVRLMSVGFGEAAAAVNNIAPLIDSSLSTTPGHSSDR</sequence>
<proteinExistence type="inferred from homology"/>
<feature type="binding site" evidence="6">
    <location>
        <position position="332"/>
    </location>
    <ligand>
        <name>FAD</name>
        <dbReference type="ChEBI" id="CHEBI:57692"/>
    </ligand>
</feature>
<dbReference type="Pfam" id="PF07992">
    <property type="entry name" value="Pyr_redox_2"/>
    <property type="match status" value="1"/>
</dbReference>
<comment type="catalytic activity">
    <reaction evidence="5">
        <text>[thioredoxin]-dithiol + NADP(+) = [thioredoxin]-disulfide + NADPH + H(+)</text>
        <dbReference type="Rhea" id="RHEA:20345"/>
        <dbReference type="Rhea" id="RHEA-COMP:10698"/>
        <dbReference type="Rhea" id="RHEA-COMP:10700"/>
        <dbReference type="ChEBI" id="CHEBI:15378"/>
        <dbReference type="ChEBI" id="CHEBI:29950"/>
        <dbReference type="ChEBI" id="CHEBI:50058"/>
        <dbReference type="ChEBI" id="CHEBI:57783"/>
        <dbReference type="ChEBI" id="CHEBI:58349"/>
        <dbReference type="EC" id="1.8.1.9"/>
    </reaction>
</comment>
<evidence type="ECO:0000256" key="6">
    <source>
        <dbReference type="HAMAP-Rule" id="MF_01685"/>
    </source>
</evidence>
<dbReference type="PRINTS" id="PR00469">
    <property type="entry name" value="PNDRDTASEII"/>
</dbReference>
<evidence type="ECO:0000256" key="5">
    <source>
        <dbReference type="ARBA" id="ARBA00048132"/>
    </source>
</evidence>